<proteinExistence type="inferred from homology"/>
<keyword evidence="10" id="KW-1185">Reference proteome</keyword>
<dbReference type="RefSeq" id="WP_344847547.1">
    <property type="nucleotide sequence ID" value="NZ_BAABDF010000007.1"/>
</dbReference>
<keyword evidence="6 7" id="KW-0472">Membrane</keyword>
<evidence type="ECO:0000256" key="5">
    <source>
        <dbReference type="ARBA" id="ARBA00022989"/>
    </source>
</evidence>
<dbReference type="Pfam" id="PF04290">
    <property type="entry name" value="DctQ"/>
    <property type="match status" value="1"/>
</dbReference>
<name>A0ABP7KDN8_9RHOB</name>
<sequence>MPNALRFMRGTSVGAWFLIVATPARQYAGAMYWTVEKSVGWLARAMAVAGGVALLVVIALTCVSVAGRALDWVGLSPVPGDIELVEFGIGFAVFASLPYAQYARAHARVDVLQRAFGARFNRFLDFAGDLFLGAFTGVVAWRLFLGMGEKGSYGETTFILQIPLVWGYRAAFVACCAGVVVALFCVLRSGRSMIGGES</sequence>
<evidence type="ECO:0000259" key="8">
    <source>
        <dbReference type="Pfam" id="PF04290"/>
    </source>
</evidence>
<feature type="transmembrane region" description="Helical" evidence="7">
    <location>
        <begin position="165"/>
        <end position="187"/>
    </location>
</feature>
<feature type="domain" description="Tripartite ATP-independent periplasmic transporters DctQ component" evidence="8">
    <location>
        <begin position="58"/>
        <end position="188"/>
    </location>
</feature>
<accession>A0ABP7KDN8</accession>
<evidence type="ECO:0000256" key="6">
    <source>
        <dbReference type="ARBA" id="ARBA00023136"/>
    </source>
</evidence>
<evidence type="ECO:0000313" key="10">
    <source>
        <dbReference type="Proteomes" id="UP001399917"/>
    </source>
</evidence>
<keyword evidence="3" id="KW-1003">Cell membrane</keyword>
<comment type="subcellular location">
    <subcellularLocation>
        <location evidence="7">Cell inner membrane</location>
        <topology evidence="7">Multi-pass membrane protein</topology>
    </subcellularLocation>
    <subcellularLocation>
        <location evidence="1">Cell membrane</location>
        <topology evidence="1">Multi-pass membrane protein</topology>
    </subcellularLocation>
</comment>
<keyword evidence="2 7" id="KW-0813">Transport</keyword>
<evidence type="ECO:0000256" key="7">
    <source>
        <dbReference type="RuleBase" id="RU369079"/>
    </source>
</evidence>
<feature type="transmembrane region" description="Helical" evidence="7">
    <location>
        <begin position="42"/>
        <end position="66"/>
    </location>
</feature>
<keyword evidence="4 7" id="KW-0812">Transmembrane</keyword>
<organism evidence="9 10">
    <name type="scientific">Celeribacter arenosi</name>
    <dbReference type="NCBI Taxonomy" id="792649"/>
    <lineage>
        <taxon>Bacteria</taxon>
        <taxon>Pseudomonadati</taxon>
        <taxon>Pseudomonadota</taxon>
        <taxon>Alphaproteobacteria</taxon>
        <taxon>Rhodobacterales</taxon>
        <taxon>Roseobacteraceae</taxon>
        <taxon>Celeribacter</taxon>
    </lineage>
</organism>
<evidence type="ECO:0000256" key="3">
    <source>
        <dbReference type="ARBA" id="ARBA00022475"/>
    </source>
</evidence>
<dbReference type="InterPro" id="IPR055348">
    <property type="entry name" value="DctQ"/>
</dbReference>
<evidence type="ECO:0000256" key="2">
    <source>
        <dbReference type="ARBA" id="ARBA00022448"/>
    </source>
</evidence>
<comment type="similarity">
    <text evidence="7">Belongs to the TRAP transporter small permease family.</text>
</comment>
<evidence type="ECO:0000256" key="1">
    <source>
        <dbReference type="ARBA" id="ARBA00004651"/>
    </source>
</evidence>
<comment type="caution">
    <text evidence="7">Lacks conserved residue(s) required for the propagation of feature annotation.</text>
</comment>
<dbReference type="Proteomes" id="UP001399917">
    <property type="component" value="Unassembled WGS sequence"/>
</dbReference>
<comment type="function">
    <text evidence="7">Part of the tripartite ATP-independent periplasmic (TRAP) transport system.</text>
</comment>
<dbReference type="EMBL" id="BAABDF010000007">
    <property type="protein sequence ID" value="GAA3873988.1"/>
    <property type="molecule type" value="Genomic_DNA"/>
</dbReference>
<evidence type="ECO:0000256" key="4">
    <source>
        <dbReference type="ARBA" id="ARBA00022692"/>
    </source>
</evidence>
<gene>
    <name evidence="9" type="ORF">GCM10022404_24830</name>
</gene>
<keyword evidence="5 7" id="KW-1133">Transmembrane helix</keyword>
<protein>
    <recommendedName>
        <fullName evidence="7">TRAP transporter small permease protein</fullName>
    </recommendedName>
</protein>
<reference evidence="10" key="1">
    <citation type="journal article" date="2019" name="Int. J. Syst. Evol. Microbiol.">
        <title>The Global Catalogue of Microorganisms (GCM) 10K type strain sequencing project: providing services to taxonomists for standard genome sequencing and annotation.</title>
        <authorList>
            <consortium name="The Broad Institute Genomics Platform"/>
            <consortium name="The Broad Institute Genome Sequencing Center for Infectious Disease"/>
            <person name="Wu L."/>
            <person name="Ma J."/>
        </authorList>
    </citation>
    <scope>NUCLEOTIDE SEQUENCE [LARGE SCALE GENOMIC DNA]</scope>
    <source>
        <strain evidence="10">JCM 17190</strain>
    </source>
</reference>
<comment type="subunit">
    <text evidence="7">The complex comprises the extracytoplasmic solute receptor protein and the two transmembrane proteins.</text>
</comment>
<evidence type="ECO:0000313" key="9">
    <source>
        <dbReference type="EMBL" id="GAA3873988.1"/>
    </source>
</evidence>
<keyword evidence="7" id="KW-0997">Cell inner membrane</keyword>
<feature type="transmembrane region" description="Helical" evidence="7">
    <location>
        <begin position="123"/>
        <end position="145"/>
    </location>
</feature>
<comment type="caution">
    <text evidence="9">The sequence shown here is derived from an EMBL/GenBank/DDBJ whole genome shotgun (WGS) entry which is preliminary data.</text>
</comment>